<feature type="transmembrane region" description="Helical" evidence="11">
    <location>
        <begin position="302"/>
        <end position="326"/>
    </location>
</feature>
<keyword evidence="5" id="KW-0809">Transit peptide</keyword>
<comment type="subcellular location">
    <subcellularLocation>
        <location evidence="9">Membrane</location>
        <topology evidence="9">Multi-pass membrane protein</topology>
    </subcellularLocation>
    <subcellularLocation>
        <location evidence="1">Mitochondrion inner membrane</location>
        <topology evidence="1">Multi-pass membrane protein</topology>
    </subcellularLocation>
</comment>
<evidence type="ECO:0000313" key="14">
    <source>
        <dbReference type="Proteomes" id="UP001375240"/>
    </source>
</evidence>
<evidence type="ECO:0000256" key="5">
    <source>
        <dbReference type="ARBA" id="ARBA00022946"/>
    </source>
</evidence>
<evidence type="ECO:0000313" key="13">
    <source>
        <dbReference type="EMBL" id="KAK6347074.1"/>
    </source>
</evidence>
<keyword evidence="7" id="KW-0496">Mitochondrion</keyword>
<keyword evidence="4" id="KW-0999">Mitochondrion inner membrane</keyword>
<keyword evidence="3 9" id="KW-0812">Transmembrane</keyword>
<dbReference type="GO" id="GO:0005743">
    <property type="term" value="C:mitochondrial inner membrane"/>
    <property type="evidence" value="ECO:0007669"/>
    <property type="project" value="UniProtKB-SubCell"/>
</dbReference>
<keyword evidence="14" id="KW-1185">Reference proteome</keyword>
<feature type="transmembrane region" description="Helical" evidence="11">
    <location>
        <begin position="181"/>
        <end position="201"/>
    </location>
</feature>
<dbReference type="EMBL" id="JAVHNQ010000005">
    <property type="protein sequence ID" value="KAK6347074.1"/>
    <property type="molecule type" value="Genomic_DNA"/>
</dbReference>
<dbReference type="GO" id="GO:0032977">
    <property type="term" value="F:membrane insertase activity"/>
    <property type="evidence" value="ECO:0007669"/>
    <property type="project" value="InterPro"/>
</dbReference>
<organism evidence="13 14">
    <name type="scientific">Orbilia brochopaga</name>
    <dbReference type="NCBI Taxonomy" id="3140254"/>
    <lineage>
        <taxon>Eukaryota</taxon>
        <taxon>Fungi</taxon>
        <taxon>Dikarya</taxon>
        <taxon>Ascomycota</taxon>
        <taxon>Pezizomycotina</taxon>
        <taxon>Orbiliomycetes</taxon>
        <taxon>Orbiliales</taxon>
        <taxon>Orbiliaceae</taxon>
        <taxon>Orbilia</taxon>
    </lineage>
</organism>
<evidence type="ECO:0000256" key="1">
    <source>
        <dbReference type="ARBA" id="ARBA00004448"/>
    </source>
</evidence>
<dbReference type="GO" id="GO:0032979">
    <property type="term" value="P:protein insertion into mitochondrial inner membrane from matrix"/>
    <property type="evidence" value="ECO:0007669"/>
    <property type="project" value="TreeGrafter"/>
</dbReference>
<reference evidence="13 14" key="1">
    <citation type="submission" date="2019-10" db="EMBL/GenBank/DDBJ databases">
        <authorList>
            <person name="Palmer J.M."/>
        </authorList>
    </citation>
    <scope>NUCLEOTIDE SEQUENCE [LARGE SCALE GENOMIC DNA]</scope>
    <source>
        <strain evidence="13 14">TWF696</strain>
    </source>
</reference>
<sequence length="481" mass="52901">MLQLSRAARRPLRVRLSGPSPQSNSRLFSSLGQFPRPSSAPRLSASRHNYPLSRSLIGVRSFSIWPTSSKPTPPPEPVVEEPAAAATPAIEEPVAVDPPPSDVDTAPLSSFTEFPKTVPTEHASSIVDRWLPSVPELQEVVDHAPDTMGYLSALGLQNGWGPTTMMQNIIESIHVYTGAPWWATVLITVATIRIGFFPLFARLADNTARMKDVRPHLNPLMERQMQAFTMKDKVLQQQITAEMQLVYKKAGASPLLPIAGFFQIPFQIGSFFILRQMAYLPVPGLDTAGILWFTDLTSADPYFILPVVSSGLLFASLRFTVADALSPQSVKIMQYISYILPGISLAVTCTMPSILTLYFSATSLLAFLQNAAFRNAKIRAYLGIYPLSDPKLEANPLLETGNLSDAARSRLEADRAIVEAEREKMSSQSTSTNMVSRALGSKDGIVAGIKEQLQKNREDAKYTEYEKKAAELDKAKKRMGM</sequence>
<dbReference type="AlphaFoldDB" id="A0AAV9URS8"/>
<evidence type="ECO:0000256" key="7">
    <source>
        <dbReference type="ARBA" id="ARBA00023128"/>
    </source>
</evidence>
<feature type="transmembrane region" description="Helical" evidence="11">
    <location>
        <begin position="338"/>
        <end position="359"/>
    </location>
</feature>
<dbReference type="PANTHER" id="PTHR12428">
    <property type="entry name" value="OXA1"/>
    <property type="match status" value="1"/>
</dbReference>
<evidence type="ECO:0000256" key="6">
    <source>
        <dbReference type="ARBA" id="ARBA00022989"/>
    </source>
</evidence>
<proteinExistence type="inferred from homology"/>
<gene>
    <name evidence="13" type="primary">OXA1</name>
    <name evidence="13" type="ORF">TWF696_007154</name>
</gene>
<evidence type="ECO:0000256" key="2">
    <source>
        <dbReference type="ARBA" id="ARBA00009877"/>
    </source>
</evidence>
<dbReference type="PANTHER" id="PTHR12428:SF66">
    <property type="entry name" value="MITOCHONDRIAL INNER MEMBRANE PROTEIN OXA1L"/>
    <property type="match status" value="1"/>
</dbReference>
<name>A0AAV9URS8_9PEZI</name>
<comment type="similarity">
    <text evidence="2 9">Belongs to the OXA1/ALB3/YidC family.</text>
</comment>
<feature type="transmembrane region" description="Helical" evidence="11">
    <location>
        <begin position="255"/>
        <end position="274"/>
    </location>
</feature>
<dbReference type="InterPro" id="IPR001708">
    <property type="entry name" value="YidC/ALB3/OXA1/COX18"/>
</dbReference>
<protein>
    <submittedName>
        <fullName evidence="13">Mitochondrial inner membrane protein oxa1</fullName>
    </submittedName>
</protein>
<evidence type="ECO:0000259" key="12">
    <source>
        <dbReference type="Pfam" id="PF02096"/>
    </source>
</evidence>
<dbReference type="Proteomes" id="UP001375240">
    <property type="component" value="Unassembled WGS sequence"/>
</dbReference>
<evidence type="ECO:0000256" key="3">
    <source>
        <dbReference type="ARBA" id="ARBA00022692"/>
    </source>
</evidence>
<dbReference type="CDD" id="cd20069">
    <property type="entry name" value="5TM_Oxa1-like"/>
    <property type="match status" value="1"/>
</dbReference>
<keyword evidence="8 11" id="KW-0472">Membrane</keyword>
<feature type="domain" description="Membrane insertase YidC/Oxa/ALB C-terminal" evidence="12">
    <location>
        <begin position="181"/>
        <end position="373"/>
    </location>
</feature>
<evidence type="ECO:0000256" key="11">
    <source>
        <dbReference type="SAM" id="Phobius"/>
    </source>
</evidence>
<evidence type="ECO:0000256" key="9">
    <source>
        <dbReference type="RuleBase" id="RU003945"/>
    </source>
</evidence>
<feature type="region of interest" description="Disordered" evidence="10">
    <location>
        <begin position="1"/>
        <end position="46"/>
    </location>
</feature>
<dbReference type="Pfam" id="PF02096">
    <property type="entry name" value="60KD_IMP"/>
    <property type="match status" value="1"/>
</dbReference>
<evidence type="ECO:0000256" key="8">
    <source>
        <dbReference type="ARBA" id="ARBA00023136"/>
    </source>
</evidence>
<feature type="compositionally biased region" description="Polar residues" evidence="10">
    <location>
        <begin position="19"/>
        <end position="32"/>
    </location>
</feature>
<feature type="compositionally biased region" description="Low complexity" evidence="10">
    <location>
        <begin position="35"/>
        <end position="46"/>
    </location>
</feature>
<dbReference type="InterPro" id="IPR028055">
    <property type="entry name" value="YidC/Oxa/ALB_C"/>
</dbReference>
<comment type="caution">
    <text evidence="13">The sequence shown here is derived from an EMBL/GenBank/DDBJ whole genome shotgun (WGS) entry which is preliminary data.</text>
</comment>
<keyword evidence="6 11" id="KW-1133">Transmembrane helix</keyword>
<accession>A0AAV9URS8</accession>
<evidence type="ECO:0000256" key="10">
    <source>
        <dbReference type="SAM" id="MobiDB-lite"/>
    </source>
</evidence>
<evidence type="ECO:0000256" key="4">
    <source>
        <dbReference type="ARBA" id="ARBA00022792"/>
    </source>
</evidence>